<comment type="caution">
    <text evidence="6">The sequence shown here is derived from an EMBL/GenBank/DDBJ whole genome shotgun (WGS) entry which is preliminary data.</text>
</comment>
<dbReference type="InterPro" id="IPR045028">
    <property type="entry name" value="DinG/Rad3-like"/>
</dbReference>
<dbReference type="OrthoDB" id="1740423at2759"/>
<dbReference type="GO" id="GO:0005524">
    <property type="term" value="F:ATP binding"/>
    <property type="evidence" value="ECO:0007669"/>
    <property type="project" value="UniProtKB-KW"/>
</dbReference>
<proteinExistence type="predicted"/>
<reference evidence="6 7" key="1">
    <citation type="journal article" date="2018" name="Mol. Biol. Evol.">
        <title>Analysis of the draft genome of the red seaweed Gracilariopsis chorda provides insights into genome size evolution in Rhodophyta.</title>
        <authorList>
            <person name="Lee J."/>
            <person name="Yang E.C."/>
            <person name="Graf L."/>
            <person name="Yang J.H."/>
            <person name="Qiu H."/>
            <person name="Zel Zion U."/>
            <person name="Chan C.X."/>
            <person name="Stephens T.G."/>
            <person name="Weber A.P.M."/>
            <person name="Boo G.H."/>
            <person name="Boo S.M."/>
            <person name="Kim K.M."/>
            <person name="Shin Y."/>
            <person name="Jung M."/>
            <person name="Lee S.J."/>
            <person name="Yim H.S."/>
            <person name="Lee J.H."/>
            <person name="Bhattacharya D."/>
            <person name="Yoon H.S."/>
        </authorList>
    </citation>
    <scope>NUCLEOTIDE SEQUENCE [LARGE SCALE GENOMIC DNA]</scope>
    <source>
        <strain evidence="6 7">SKKU-2015</strain>
        <tissue evidence="6">Whole body</tissue>
    </source>
</reference>
<dbReference type="PANTHER" id="PTHR11472:SF47">
    <property type="entry name" value="FANCONI ANEMIA GROUP J PROTEIN"/>
    <property type="match status" value="1"/>
</dbReference>
<dbReference type="PROSITE" id="PS51193">
    <property type="entry name" value="HELICASE_ATP_BIND_2"/>
    <property type="match status" value="1"/>
</dbReference>
<evidence type="ECO:0000313" key="6">
    <source>
        <dbReference type="EMBL" id="PXF44276.1"/>
    </source>
</evidence>
<dbReference type="EMBL" id="NBIV01000096">
    <property type="protein sequence ID" value="PXF44276.1"/>
    <property type="molecule type" value="Genomic_DNA"/>
</dbReference>
<keyword evidence="3" id="KW-0067">ATP-binding</keyword>
<dbReference type="Proteomes" id="UP000247409">
    <property type="component" value="Unassembled WGS sequence"/>
</dbReference>
<dbReference type="PANTHER" id="PTHR11472">
    <property type="entry name" value="DNA REPAIR DEAD HELICASE RAD3/XP-D SUBFAMILY MEMBER"/>
    <property type="match status" value="1"/>
</dbReference>
<feature type="domain" description="Helicase ATP-binding" evidence="5">
    <location>
        <begin position="7"/>
        <end position="101"/>
    </location>
</feature>
<dbReference type="AlphaFoldDB" id="A0A2V3IQB1"/>
<accession>A0A2V3IQB1</accession>
<sequence length="101" mass="10941">MPSFHVAGVPIQFSFQPYRTQLALMHTVICAARQPKNAVIESPTGPGKSLALLCSALALQQYLIDNDSNNTPEPHLTPTQPLNAQPNSKNPKNPPPFSLNP</sequence>
<protein>
    <submittedName>
        <fullName evidence="6">Regulator of telomere elongation helicase 1-like</fullName>
    </submittedName>
</protein>
<name>A0A2V3IQB1_9FLOR</name>
<dbReference type="GO" id="GO:0003678">
    <property type="term" value="F:DNA helicase activity"/>
    <property type="evidence" value="ECO:0007669"/>
    <property type="project" value="TreeGrafter"/>
</dbReference>
<dbReference type="SUPFAM" id="SSF52540">
    <property type="entry name" value="P-loop containing nucleoside triphosphate hydrolases"/>
    <property type="match status" value="1"/>
</dbReference>
<dbReference type="GO" id="GO:0016787">
    <property type="term" value="F:hydrolase activity"/>
    <property type="evidence" value="ECO:0007669"/>
    <property type="project" value="UniProtKB-KW"/>
</dbReference>
<keyword evidence="6" id="KW-0347">Helicase</keyword>
<feature type="region of interest" description="Disordered" evidence="4">
    <location>
        <begin position="65"/>
        <end position="101"/>
    </location>
</feature>
<dbReference type="GO" id="GO:0006289">
    <property type="term" value="P:nucleotide-excision repair"/>
    <property type="evidence" value="ECO:0007669"/>
    <property type="project" value="TreeGrafter"/>
</dbReference>
<evidence type="ECO:0000256" key="1">
    <source>
        <dbReference type="ARBA" id="ARBA00022741"/>
    </source>
</evidence>
<keyword evidence="2" id="KW-0378">Hydrolase</keyword>
<dbReference type="GO" id="GO:0005634">
    <property type="term" value="C:nucleus"/>
    <property type="evidence" value="ECO:0007669"/>
    <property type="project" value="TreeGrafter"/>
</dbReference>
<dbReference type="STRING" id="448386.A0A2V3IQB1"/>
<keyword evidence="1" id="KW-0547">Nucleotide-binding</keyword>
<dbReference type="InterPro" id="IPR027417">
    <property type="entry name" value="P-loop_NTPase"/>
</dbReference>
<evidence type="ECO:0000259" key="5">
    <source>
        <dbReference type="PROSITE" id="PS51193"/>
    </source>
</evidence>
<dbReference type="GO" id="GO:1990918">
    <property type="term" value="P:double-strand break repair involved in meiotic recombination"/>
    <property type="evidence" value="ECO:0007669"/>
    <property type="project" value="TreeGrafter"/>
</dbReference>
<dbReference type="InterPro" id="IPR014013">
    <property type="entry name" value="Helic_SF1/SF2_ATP-bd_DinG/Rad3"/>
</dbReference>
<organism evidence="6 7">
    <name type="scientific">Gracilariopsis chorda</name>
    <dbReference type="NCBI Taxonomy" id="448386"/>
    <lineage>
        <taxon>Eukaryota</taxon>
        <taxon>Rhodophyta</taxon>
        <taxon>Florideophyceae</taxon>
        <taxon>Rhodymeniophycidae</taxon>
        <taxon>Gracilariales</taxon>
        <taxon>Gracilariaceae</taxon>
        <taxon>Gracilariopsis</taxon>
    </lineage>
</organism>
<feature type="compositionally biased region" description="Polar residues" evidence="4">
    <location>
        <begin position="66"/>
        <end position="85"/>
    </location>
</feature>
<evidence type="ECO:0000313" key="7">
    <source>
        <dbReference type="Proteomes" id="UP000247409"/>
    </source>
</evidence>
<feature type="compositionally biased region" description="Pro residues" evidence="4">
    <location>
        <begin position="92"/>
        <end position="101"/>
    </location>
</feature>
<evidence type="ECO:0000256" key="3">
    <source>
        <dbReference type="ARBA" id="ARBA00022840"/>
    </source>
</evidence>
<evidence type="ECO:0000256" key="4">
    <source>
        <dbReference type="SAM" id="MobiDB-lite"/>
    </source>
</evidence>
<evidence type="ECO:0000256" key="2">
    <source>
        <dbReference type="ARBA" id="ARBA00022801"/>
    </source>
</evidence>
<gene>
    <name evidence="6" type="ORF">BWQ96_05980</name>
</gene>
<keyword evidence="7" id="KW-1185">Reference proteome</keyword>
<dbReference type="Gene3D" id="3.40.50.300">
    <property type="entry name" value="P-loop containing nucleotide triphosphate hydrolases"/>
    <property type="match status" value="1"/>
</dbReference>